<accession>A0ACB8S755</accession>
<proteinExistence type="predicted"/>
<evidence type="ECO:0000313" key="2">
    <source>
        <dbReference type="Proteomes" id="UP000814033"/>
    </source>
</evidence>
<sequence length="487" mass="54859">MSLHTQLRLFDSCTSTIYSIAFALTIILAVWRVDRAWRNATLKYPPGPRGYPFIGSALELREKQWLKFEEWKKTYGDVLYLKAAGQRILVLNSLKVAADLLDRRASIYSDRPPNIVGEMTTCRGLMMAIQRYGPRSQRMRQATNENLAKIGKGEGVKKMQQREAILLTEALLEDSQSWRKHIQSSIASVLISVAYGTPPVGTTDDPMLKTVDEFMHIMLRATSPGAHIVEFAKWKREAEDWYQLYNAQFGELYSKFTTNEHKDVPNSGLAAAISENAARYRLSQQECSWLVGTLHSAGFETTSTTLTWWVLAMVAYPDTQVRAQAELDTVVGRERIPTFEDLPRLPYVRAMVREVLRWRPMGPLGIPHRVMADDSYNGMFIPAGTMVLPNVWAINHDTWLYGDDAECFDPIRHLDDNGDLKPAIPDTKNEGHVTYGFGGRVCVGRQLANSTMSLDIATILWACKFERDQAEALPTGPADCVSEGLSM</sequence>
<dbReference type="EMBL" id="MU275847">
    <property type="protein sequence ID" value="KAI0052220.1"/>
    <property type="molecule type" value="Genomic_DNA"/>
</dbReference>
<dbReference type="Proteomes" id="UP000814033">
    <property type="component" value="Unassembled WGS sequence"/>
</dbReference>
<protein>
    <submittedName>
        <fullName evidence="1">Cytochrome P450</fullName>
    </submittedName>
</protein>
<keyword evidence="2" id="KW-1185">Reference proteome</keyword>
<organism evidence="1 2">
    <name type="scientific">Auriscalpium vulgare</name>
    <dbReference type="NCBI Taxonomy" id="40419"/>
    <lineage>
        <taxon>Eukaryota</taxon>
        <taxon>Fungi</taxon>
        <taxon>Dikarya</taxon>
        <taxon>Basidiomycota</taxon>
        <taxon>Agaricomycotina</taxon>
        <taxon>Agaricomycetes</taxon>
        <taxon>Russulales</taxon>
        <taxon>Auriscalpiaceae</taxon>
        <taxon>Auriscalpium</taxon>
    </lineage>
</organism>
<reference evidence="1" key="2">
    <citation type="journal article" date="2022" name="New Phytol.">
        <title>Evolutionary transition to the ectomycorrhizal habit in the genomes of a hyperdiverse lineage of mushroom-forming fungi.</title>
        <authorList>
            <person name="Looney B."/>
            <person name="Miyauchi S."/>
            <person name="Morin E."/>
            <person name="Drula E."/>
            <person name="Courty P.E."/>
            <person name="Kohler A."/>
            <person name="Kuo A."/>
            <person name="LaButti K."/>
            <person name="Pangilinan J."/>
            <person name="Lipzen A."/>
            <person name="Riley R."/>
            <person name="Andreopoulos W."/>
            <person name="He G."/>
            <person name="Johnson J."/>
            <person name="Nolan M."/>
            <person name="Tritt A."/>
            <person name="Barry K.W."/>
            <person name="Grigoriev I.V."/>
            <person name="Nagy L.G."/>
            <person name="Hibbett D."/>
            <person name="Henrissat B."/>
            <person name="Matheny P.B."/>
            <person name="Labbe J."/>
            <person name="Martin F.M."/>
        </authorList>
    </citation>
    <scope>NUCLEOTIDE SEQUENCE</scope>
    <source>
        <strain evidence="1">FP105234-sp</strain>
    </source>
</reference>
<name>A0ACB8S755_9AGAM</name>
<comment type="caution">
    <text evidence="1">The sequence shown here is derived from an EMBL/GenBank/DDBJ whole genome shotgun (WGS) entry which is preliminary data.</text>
</comment>
<evidence type="ECO:0000313" key="1">
    <source>
        <dbReference type="EMBL" id="KAI0052220.1"/>
    </source>
</evidence>
<reference evidence="1" key="1">
    <citation type="submission" date="2021-02" db="EMBL/GenBank/DDBJ databases">
        <authorList>
            <consortium name="DOE Joint Genome Institute"/>
            <person name="Ahrendt S."/>
            <person name="Looney B.P."/>
            <person name="Miyauchi S."/>
            <person name="Morin E."/>
            <person name="Drula E."/>
            <person name="Courty P.E."/>
            <person name="Chicoki N."/>
            <person name="Fauchery L."/>
            <person name="Kohler A."/>
            <person name="Kuo A."/>
            <person name="Labutti K."/>
            <person name="Pangilinan J."/>
            <person name="Lipzen A."/>
            <person name="Riley R."/>
            <person name="Andreopoulos W."/>
            <person name="He G."/>
            <person name="Johnson J."/>
            <person name="Barry K.W."/>
            <person name="Grigoriev I.V."/>
            <person name="Nagy L."/>
            <person name="Hibbett D."/>
            <person name="Henrissat B."/>
            <person name="Matheny P.B."/>
            <person name="Labbe J."/>
            <person name="Martin F."/>
        </authorList>
    </citation>
    <scope>NUCLEOTIDE SEQUENCE</scope>
    <source>
        <strain evidence="1">FP105234-sp</strain>
    </source>
</reference>
<gene>
    <name evidence="1" type="ORF">FA95DRAFT_1675472</name>
</gene>